<feature type="region of interest" description="Disordered" evidence="6">
    <location>
        <begin position="1"/>
        <end position="59"/>
    </location>
</feature>
<dbReference type="InterPro" id="IPR013057">
    <property type="entry name" value="AA_transpt_TM"/>
</dbReference>
<sequence length="856" mass="92605">MTDEISRLPGNAVTEETARRSTSRSGSPGSPSLAPASQNDNAAARDDGDNNSNPSGVVVSSWVNNEPLVSPEQTAQVLGQYLISVPETTEILTTGEVGDGDENLSSAGAGVQSPRLSTPSVRKSEESNSNNNSNNIGIDADALVETSSGKKSDSGQQSVSTHSRKSSRIAVGGLQQQHQDHQRRESQFVDPHTLLSGDMTWDLYKLQETMAAQAAAATAQGVVVGTSAPDNDNDNNDLGDDNADTASAMAGTTYHLKRTNSFAALEDQLAVSNTAGNDEFELPYDVHQISQPGGFRRAFIQEQAIADGRSLEKSGITANFVDFLALYGHFAGGEYPSDSDDSESEDFNEEDDEEDDDEGSNNERSRLIAGSSDANYLSRYDSIPSPRIQPIPQYDPNRRRRVAKGKQSTKSGADGSLRSRKKKSSSSHDQTGGGGGGEEEGAAEQKKASTKKTFFLLMKSFVGSGVLFLPRGFLTGGILFSATVLSISAALSLYCMILLVQCYLKYRGSYGDIGYKLYGEPIRQAIMFSIVFSQLGFTCVGQIFVAANLRDLWNDVTGCKYNIPLIWWVLIQLTFMTPMSFIRRIKSLGNFALIADIFILNGLAYIFANDISILVERGIAPNIQLLNPISYTLFMGTAVYTFEGIGLILPIVDGMKEPEKFPRVLTLTQAICLAIFLTIGSLSYLSHGDNVEAVVLLNLPPVPYTKIVQILYVIAILFTNPLMMFPAIRIIESGIFPRGSGKRSPKIKWQKNLHRCLLVIGITIVSIAGMDKLDKVVSLIGAFACVPLSFIYPAFLHLKGIASTRKQKLIDLTLICIGLSIMFAVTGQALKSLLYDPETPPLDRCLLVSPAPGNGQ</sequence>
<feature type="transmembrane region" description="Helical" evidence="7">
    <location>
        <begin position="565"/>
        <end position="582"/>
    </location>
</feature>
<keyword evidence="10" id="KW-1185">Reference proteome</keyword>
<comment type="caution">
    <text evidence="9">The sequence shown here is derived from an EMBL/GenBank/DDBJ whole genome shotgun (WGS) entry which is preliminary data.</text>
</comment>
<evidence type="ECO:0000256" key="7">
    <source>
        <dbReference type="SAM" id="Phobius"/>
    </source>
</evidence>
<evidence type="ECO:0000256" key="4">
    <source>
        <dbReference type="ARBA" id="ARBA00022989"/>
    </source>
</evidence>
<feature type="transmembrane region" description="Helical" evidence="7">
    <location>
        <begin position="809"/>
        <end position="830"/>
    </location>
</feature>
<dbReference type="EMBL" id="JANBPU010000300">
    <property type="protein sequence ID" value="KAJ1912930.1"/>
    <property type="molecule type" value="Genomic_DNA"/>
</dbReference>
<feature type="transmembrane region" description="Helical" evidence="7">
    <location>
        <begin position="589"/>
        <end position="608"/>
    </location>
</feature>
<dbReference type="Pfam" id="PF01490">
    <property type="entry name" value="Aa_trans"/>
    <property type="match status" value="1"/>
</dbReference>
<dbReference type="PANTHER" id="PTHR22950:SF666">
    <property type="entry name" value="VACUOLAR AMINO ACID TRANSPORTER 4"/>
    <property type="match status" value="1"/>
</dbReference>
<dbReference type="GO" id="GO:0005774">
    <property type="term" value="C:vacuolar membrane"/>
    <property type="evidence" value="ECO:0007669"/>
    <property type="project" value="TreeGrafter"/>
</dbReference>
<feature type="transmembrane region" description="Helical" evidence="7">
    <location>
        <begin position="479"/>
        <end position="504"/>
    </location>
</feature>
<evidence type="ECO:0000256" key="2">
    <source>
        <dbReference type="ARBA" id="ARBA00008066"/>
    </source>
</evidence>
<evidence type="ECO:0000256" key="1">
    <source>
        <dbReference type="ARBA" id="ARBA00004141"/>
    </source>
</evidence>
<dbReference type="PANTHER" id="PTHR22950">
    <property type="entry name" value="AMINO ACID TRANSPORTER"/>
    <property type="match status" value="1"/>
</dbReference>
<dbReference type="OrthoDB" id="1684102at2759"/>
<feature type="transmembrane region" description="Helical" evidence="7">
    <location>
        <begin position="628"/>
        <end position="652"/>
    </location>
</feature>
<feature type="compositionally biased region" description="Low complexity" evidence="6">
    <location>
        <begin position="382"/>
        <end position="392"/>
    </location>
</feature>
<evidence type="ECO:0000256" key="3">
    <source>
        <dbReference type="ARBA" id="ARBA00022692"/>
    </source>
</evidence>
<keyword evidence="3 7" id="KW-0812">Transmembrane</keyword>
<evidence type="ECO:0000313" key="9">
    <source>
        <dbReference type="EMBL" id="KAJ1912930.1"/>
    </source>
</evidence>
<comment type="subcellular location">
    <subcellularLocation>
        <location evidence="1">Membrane</location>
        <topology evidence="1">Multi-pass membrane protein</topology>
    </subcellularLocation>
</comment>
<feature type="transmembrane region" description="Helical" evidence="7">
    <location>
        <begin position="776"/>
        <end position="797"/>
    </location>
</feature>
<gene>
    <name evidence="9" type="ORF">H4219_005415</name>
</gene>
<evidence type="ECO:0000256" key="5">
    <source>
        <dbReference type="ARBA" id="ARBA00023136"/>
    </source>
</evidence>
<dbReference type="Proteomes" id="UP001150538">
    <property type="component" value="Unassembled WGS sequence"/>
</dbReference>
<accession>A0A9W7ZW83</accession>
<reference evidence="9" key="1">
    <citation type="submission" date="2022-07" db="EMBL/GenBank/DDBJ databases">
        <title>Phylogenomic reconstructions and comparative analyses of Kickxellomycotina fungi.</title>
        <authorList>
            <person name="Reynolds N.K."/>
            <person name="Stajich J.E."/>
            <person name="Barry K."/>
            <person name="Grigoriev I.V."/>
            <person name="Crous P."/>
            <person name="Smith M.E."/>
        </authorList>
    </citation>
    <scope>NUCLEOTIDE SEQUENCE</scope>
    <source>
        <strain evidence="9">NBRC 100468</strain>
    </source>
</reference>
<organism evidence="9 10">
    <name type="scientific">Mycoemilia scoparia</name>
    <dbReference type="NCBI Taxonomy" id="417184"/>
    <lineage>
        <taxon>Eukaryota</taxon>
        <taxon>Fungi</taxon>
        <taxon>Fungi incertae sedis</taxon>
        <taxon>Zoopagomycota</taxon>
        <taxon>Kickxellomycotina</taxon>
        <taxon>Kickxellomycetes</taxon>
        <taxon>Kickxellales</taxon>
        <taxon>Kickxellaceae</taxon>
        <taxon>Mycoemilia</taxon>
    </lineage>
</organism>
<dbReference type="AlphaFoldDB" id="A0A9W7ZW83"/>
<comment type="similarity">
    <text evidence="2">Belongs to the amino acid/polyamine transporter 2 family.</text>
</comment>
<feature type="region of interest" description="Disordered" evidence="6">
    <location>
        <begin position="95"/>
        <end position="191"/>
    </location>
</feature>
<name>A0A9W7ZW83_9FUNG</name>
<feature type="transmembrane region" description="Helical" evidence="7">
    <location>
        <begin position="525"/>
        <end position="545"/>
    </location>
</feature>
<feature type="domain" description="Amino acid transporter transmembrane" evidence="8">
    <location>
        <begin position="447"/>
        <end position="829"/>
    </location>
</feature>
<feature type="compositionally biased region" description="Acidic residues" evidence="6">
    <location>
        <begin position="337"/>
        <end position="360"/>
    </location>
</feature>
<evidence type="ECO:0000313" key="10">
    <source>
        <dbReference type="Proteomes" id="UP001150538"/>
    </source>
</evidence>
<feature type="compositionally biased region" description="Low complexity" evidence="6">
    <location>
        <begin position="50"/>
        <end position="59"/>
    </location>
</feature>
<evidence type="ECO:0000259" key="8">
    <source>
        <dbReference type="Pfam" id="PF01490"/>
    </source>
</evidence>
<feature type="transmembrane region" description="Helical" evidence="7">
    <location>
        <begin position="707"/>
        <end position="731"/>
    </location>
</feature>
<feature type="compositionally biased region" description="Basic and acidic residues" evidence="6">
    <location>
        <begin position="178"/>
        <end position="187"/>
    </location>
</feature>
<dbReference type="GO" id="GO:0015179">
    <property type="term" value="F:L-amino acid transmembrane transporter activity"/>
    <property type="evidence" value="ECO:0007669"/>
    <property type="project" value="TreeGrafter"/>
</dbReference>
<protein>
    <recommendedName>
        <fullName evidence="8">Amino acid transporter transmembrane domain-containing protein</fullName>
    </recommendedName>
</protein>
<keyword evidence="5 7" id="KW-0472">Membrane</keyword>
<feature type="region of interest" description="Disordered" evidence="6">
    <location>
        <begin position="334"/>
        <end position="444"/>
    </location>
</feature>
<feature type="compositionally biased region" description="Low complexity" evidence="6">
    <location>
        <begin position="23"/>
        <end position="42"/>
    </location>
</feature>
<proteinExistence type="inferred from homology"/>
<keyword evidence="4 7" id="KW-1133">Transmembrane helix</keyword>
<evidence type="ECO:0000256" key="6">
    <source>
        <dbReference type="SAM" id="MobiDB-lite"/>
    </source>
</evidence>
<feature type="transmembrane region" description="Helical" evidence="7">
    <location>
        <begin position="752"/>
        <end position="770"/>
    </location>
</feature>
<feature type="transmembrane region" description="Helical" evidence="7">
    <location>
        <begin position="664"/>
        <end position="687"/>
    </location>
</feature>